<dbReference type="Gene3D" id="3.10.20.870">
    <property type="entry name" value="PFU (PLAA family ubiquitin binding), C-terminal domain"/>
    <property type="match status" value="1"/>
</dbReference>
<organism evidence="8 9">
    <name type="scientific">Ichthyophthirius multifiliis</name>
    <name type="common">White spot disease agent</name>
    <name type="synonym">Ich</name>
    <dbReference type="NCBI Taxonomy" id="5932"/>
    <lineage>
        <taxon>Eukaryota</taxon>
        <taxon>Sar</taxon>
        <taxon>Alveolata</taxon>
        <taxon>Ciliophora</taxon>
        <taxon>Intramacronucleata</taxon>
        <taxon>Oligohymenophorea</taxon>
        <taxon>Hymenostomatida</taxon>
        <taxon>Ophryoglenina</taxon>
        <taxon>Ichthyophthirius</taxon>
    </lineage>
</organism>
<dbReference type="GeneID" id="14904928"/>
<dbReference type="InterPro" id="IPR019775">
    <property type="entry name" value="WD40_repeat_CS"/>
</dbReference>
<dbReference type="PANTHER" id="PTHR19849">
    <property type="entry name" value="PHOSPHOLIPASE A-2-ACTIVATING PROTEIN"/>
    <property type="match status" value="1"/>
</dbReference>
<evidence type="ECO:0000313" key="8">
    <source>
        <dbReference type="EMBL" id="EGR28845.1"/>
    </source>
</evidence>
<evidence type="ECO:0000256" key="4">
    <source>
        <dbReference type="ARBA" id="ARBA00022737"/>
    </source>
</evidence>
<dbReference type="InterPro" id="IPR011989">
    <property type="entry name" value="ARM-like"/>
</dbReference>
<dbReference type="PROSITE" id="PS00678">
    <property type="entry name" value="WD_REPEATS_1"/>
    <property type="match status" value="1"/>
</dbReference>
<dbReference type="InterPro" id="IPR015943">
    <property type="entry name" value="WD40/YVTN_repeat-like_dom_sf"/>
</dbReference>
<dbReference type="InterPro" id="IPR038122">
    <property type="entry name" value="PFU_sf"/>
</dbReference>
<proteinExistence type="predicted"/>
<dbReference type="OMA" id="CCLRFYL"/>
<dbReference type="eggNOG" id="KOG0301">
    <property type="taxonomic scope" value="Eukaryota"/>
</dbReference>
<evidence type="ECO:0000256" key="1">
    <source>
        <dbReference type="ARBA" id="ARBA00004496"/>
    </source>
</evidence>
<keyword evidence="2" id="KW-0963">Cytoplasm</keyword>
<dbReference type="GO" id="GO:0016712">
    <property type="term" value="F:oxidoreductase activity, acting on paired donors, with incorporation or reduction of molecular oxygen, reduced flavin or flavoprotein as one donor, and incorporation of one atom of oxygen"/>
    <property type="evidence" value="ECO:0007669"/>
    <property type="project" value="UniProtKB-EC"/>
</dbReference>
<keyword evidence="9" id="KW-1185">Reference proteome</keyword>
<feature type="repeat" description="WD" evidence="5">
    <location>
        <begin position="182"/>
        <end position="216"/>
    </location>
</feature>
<dbReference type="SMART" id="SM00320">
    <property type="entry name" value="WD40"/>
    <property type="match status" value="7"/>
</dbReference>
<dbReference type="STRING" id="857967.G0R114"/>
<dbReference type="AlphaFoldDB" id="G0R114"/>
<feature type="repeat" description="WD" evidence="5">
    <location>
        <begin position="141"/>
        <end position="181"/>
    </location>
</feature>
<dbReference type="GO" id="GO:0016905">
    <property type="term" value="F:myosin heavy chain kinase activity"/>
    <property type="evidence" value="ECO:0007669"/>
    <property type="project" value="UniProtKB-EC"/>
</dbReference>
<feature type="domain" description="PFU" evidence="6">
    <location>
        <begin position="357"/>
        <end position="458"/>
    </location>
</feature>
<dbReference type="PROSITE" id="PS50082">
    <property type="entry name" value="WD_REPEATS_2"/>
    <property type="match status" value="3"/>
</dbReference>
<dbReference type="EMBL" id="GL984207">
    <property type="protein sequence ID" value="EGR28845.1"/>
    <property type="molecule type" value="Genomic_DNA"/>
</dbReference>
<keyword evidence="3 5" id="KW-0853">WD repeat</keyword>
<dbReference type="InterPro" id="IPR001680">
    <property type="entry name" value="WD40_rpt"/>
</dbReference>
<evidence type="ECO:0000256" key="5">
    <source>
        <dbReference type="PROSITE-ProRule" id="PRU00221"/>
    </source>
</evidence>
<dbReference type="SUPFAM" id="SSF50978">
    <property type="entry name" value="WD40 repeat-like"/>
    <property type="match status" value="1"/>
</dbReference>
<evidence type="ECO:0000259" key="6">
    <source>
        <dbReference type="PROSITE" id="PS51394"/>
    </source>
</evidence>
<evidence type="ECO:0000256" key="3">
    <source>
        <dbReference type="ARBA" id="ARBA00022574"/>
    </source>
</evidence>
<evidence type="ECO:0000313" key="9">
    <source>
        <dbReference type="Proteomes" id="UP000008983"/>
    </source>
</evidence>
<dbReference type="InParanoid" id="G0R114"/>
<dbReference type="PROSITE" id="PS51396">
    <property type="entry name" value="PUL"/>
    <property type="match status" value="1"/>
</dbReference>
<accession>G0R114</accession>
<dbReference type="InterPro" id="IPR036322">
    <property type="entry name" value="WD40_repeat_dom_sf"/>
</dbReference>
<dbReference type="PANTHER" id="PTHR19849:SF0">
    <property type="entry name" value="PHOSPHOLIPASE A-2-ACTIVATING PROTEIN"/>
    <property type="match status" value="1"/>
</dbReference>
<dbReference type="GO" id="GO:0010992">
    <property type="term" value="P:ubiquitin recycling"/>
    <property type="evidence" value="ECO:0007669"/>
    <property type="project" value="TreeGrafter"/>
</dbReference>
<protein>
    <submittedName>
        <fullName evidence="8">Phospholipase a2 activating, putative</fullName>
        <ecNumber evidence="8">1.14.14.1</ecNumber>
        <ecNumber evidence="8">2.7.11.7</ecNumber>
    </submittedName>
</protein>
<feature type="repeat" description="WD" evidence="5">
    <location>
        <begin position="100"/>
        <end position="140"/>
    </location>
</feature>
<feature type="domain" description="PUL" evidence="7">
    <location>
        <begin position="481"/>
        <end position="749"/>
    </location>
</feature>
<sequence>MDIEQLHQYQLSQQFACHTQGVRCVHIEKNFLISGSTDKTVKIFQFVQELKKYELLYEANFFDDYIYSVKVLQNGNGFIIGSKDKNIYILDLSGNPIQVLNGHEGPVNSLCQYNDNTLISGSWDASSRIWNFQEGKEIKKLEGHSYAVCVLGINSQDLIITGSQDGIMHFWQFSSFKEIRKIKAHKDIIREIQYIEESGLLLSCSNDMTLKVWSLEGDQVNVLEGHSGFVFSCVCFSFGNYVSGGEDALMNIWKGETCIQGLKHPGTVWNICINRYNMDIISACSDGNVRVFVKDDAERTAGREEIEDFEKKAAVQKGVSNDEISKLPKVEEKESFQGKKKGEIKLFRNGDVAEAFQWDLEKGIWEKIGEVLNQQNGSFQKKLYEGDSVFPKGNYDYIFQVEDDSGFQKKLPFNNNDNPLEIAEKYCVREQISKGNVEQIRKFLIANSNCTQNQQQQQGQQSQQHQNYQNQQVQKKDKTYTYFTVSNLNYYEQMNIEGMKKKFNEINLILKDTDHYLNDKQLFSLNFMLDMLQKTNMYHNSKLSQPQLEVFTLKLLKWPQEHILPVLDLFRIFALHPQSDSLFTGVDSGLNYFTILIGGLGSLNEIGKGLIMKTLCNLFSQTNGKYGMFQHCRFLIEGIKYLRNSQNQNLRNCLVCFFYNVSAEIVFNQNYKNENILAFLEELIQVFQTENNPDNILRILISFGNFVIKYENVSKQVLQKVDFAGKLIQFQDQKIQQCLTELNDALEYIMPLILISYMYNYCEKF</sequence>
<dbReference type="CDD" id="cd00200">
    <property type="entry name" value="WD40"/>
    <property type="match status" value="1"/>
</dbReference>
<keyword evidence="8" id="KW-0808">Transferase</keyword>
<dbReference type="RefSeq" id="XP_004030081.1">
    <property type="nucleotide sequence ID" value="XM_004030033.1"/>
</dbReference>
<dbReference type="Proteomes" id="UP000008983">
    <property type="component" value="Unassembled WGS sequence"/>
</dbReference>
<keyword evidence="4" id="KW-0677">Repeat</keyword>
<dbReference type="GO" id="GO:0043130">
    <property type="term" value="F:ubiquitin binding"/>
    <property type="evidence" value="ECO:0007669"/>
    <property type="project" value="TreeGrafter"/>
</dbReference>
<keyword evidence="8" id="KW-0560">Oxidoreductase</keyword>
<evidence type="ECO:0000259" key="7">
    <source>
        <dbReference type="PROSITE" id="PS51396"/>
    </source>
</evidence>
<dbReference type="Gene3D" id="1.25.10.10">
    <property type="entry name" value="Leucine-rich Repeat Variant"/>
    <property type="match status" value="1"/>
</dbReference>
<dbReference type="InterPro" id="IPR015155">
    <property type="entry name" value="PFU"/>
</dbReference>
<dbReference type="PROSITE" id="PS51394">
    <property type="entry name" value="PFU"/>
    <property type="match status" value="1"/>
</dbReference>
<dbReference type="Pfam" id="PF09070">
    <property type="entry name" value="PFU"/>
    <property type="match status" value="1"/>
</dbReference>
<dbReference type="PROSITE" id="PS50294">
    <property type="entry name" value="WD_REPEATS_REGION"/>
    <property type="match status" value="2"/>
</dbReference>
<dbReference type="GO" id="GO:0043161">
    <property type="term" value="P:proteasome-mediated ubiquitin-dependent protein catabolic process"/>
    <property type="evidence" value="ECO:0007669"/>
    <property type="project" value="TreeGrafter"/>
</dbReference>
<gene>
    <name evidence="8" type="ORF">IMG5_167990</name>
</gene>
<dbReference type="GO" id="GO:0005737">
    <property type="term" value="C:cytoplasm"/>
    <property type="evidence" value="ECO:0007669"/>
    <property type="project" value="UniProtKB-SubCell"/>
</dbReference>
<evidence type="ECO:0000256" key="2">
    <source>
        <dbReference type="ARBA" id="ARBA00022490"/>
    </source>
</evidence>
<dbReference type="GO" id="GO:0005634">
    <property type="term" value="C:nucleus"/>
    <property type="evidence" value="ECO:0007669"/>
    <property type="project" value="TreeGrafter"/>
</dbReference>
<name>G0R114_ICHMU</name>
<dbReference type="EC" id="1.14.14.1" evidence="8"/>
<dbReference type="InterPro" id="IPR013535">
    <property type="entry name" value="PUL_dom"/>
</dbReference>
<reference evidence="8 9" key="1">
    <citation type="submission" date="2011-07" db="EMBL/GenBank/DDBJ databases">
        <authorList>
            <person name="Coyne R."/>
            <person name="Brami D."/>
            <person name="Johnson J."/>
            <person name="Hostetler J."/>
            <person name="Hannick L."/>
            <person name="Clark T."/>
            <person name="Cassidy-Hanley D."/>
            <person name="Inman J."/>
        </authorList>
    </citation>
    <scope>NUCLEOTIDE SEQUENCE [LARGE SCALE GENOMIC DNA]</scope>
    <source>
        <strain evidence="8 9">G5</strain>
    </source>
</reference>
<dbReference type="FunCoup" id="G0R114">
    <property type="interactions" value="271"/>
</dbReference>
<dbReference type="OrthoDB" id="538223at2759"/>
<dbReference type="Gene3D" id="2.130.10.10">
    <property type="entry name" value="YVTN repeat-like/Quinoprotein amine dehydrogenase"/>
    <property type="match status" value="1"/>
</dbReference>
<dbReference type="Pfam" id="PF00400">
    <property type="entry name" value="WD40"/>
    <property type="match status" value="5"/>
</dbReference>
<dbReference type="EC" id="2.7.11.7" evidence="8"/>
<comment type="subcellular location">
    <subcellularLocation>
        <location evidence="1">Cytoplasm</location>
    </subcellularLocation>
</comment>
<dbReference type="Pfam" id="PF08324">
    <property type="entry name" value="PUL"/>
    <property type="match status" value="1"/>
</dbReference>